<feature type="region of interest" description="Disordered" evidence="1">
    <location>
        <begin position="1"/>
        <end position="30"/>
    </location>
</feature>
<evidence type="ECO:0000256" key="2">
    <source>
        <dbReference type="SAM" id="Phobius"/>
    </source>
</evidence>
<evidence type="ECO:0000313" key="4">
    <source>
        <dbReference type="RefSeq" id="XP_019616661.1"/>
    </source>
</evidence>
<organism evidence="3 4">
    <name type="scientific">Branchiostoma belcheri</name>
    <name type="common">Amphioxus</name>
    <dbReference type="NCBI Taxonomy" id="7741"/>
    <lineage>
        <taxon>Eukaryota</taxon>
        <taxon>Metazoa</taxon>
        <taxon>Chordata</taxon>
        <taxon>Cephalochordata</taxon>
        <taxon>Leptocardii</taxon>
        <taxon>Amphioxiformes</taxon>
        <taxon>Branchiostomatidae</taxon>
        <taxon>Branchiostoma</taxon>
    </lineage>
</organism>
<proteinExistence type="predicted"/>
<dbReference type="RefSeq" id="XP_019616661.1">
    <property type="nucleotide sequence ID" value="XM_019761102.1"/>
</dbReference>
<reference evidence="4" key="1">
    <citation type="submission" date="2025-08" db="UniProtKB">
        <authorList>
            <consortium name="RefSeq"/>
        </authorList>
    </citation>
    <scope>IDENTIFICATION</scope>
    <source>
        <tissue evidence="4">Gonad</tissue>
    </source>
</reference>
<protein>
    <submittedName>
        <fullName evidence="4">Uncharacterized protein LOC109464165</fullName>
    </submittedName>
</protein>
<evidence type="ECO:0000256" key="1">
    <source>
        <dbReference type="SAM" id="MobiDB-lite"/>
    </source>
</evidence>
<dbReference type="AlphaFoldDB" id="A0A6P4YI20"/>
<dbReference type="Proteomes" id="UP000515135">
    <property type="component" value="Unplaced"/>
</dbReference>
<keyword evidence="3" id="KW-1185">Reference proteome</keyword>
<keyword evidence="2" id="KW-0812">Transmembrane</keyword>
<gene>
    <name evidence="4" type="primary">LOC109464165</name>
</gene>
<feature type="transmembrane region" description="Helical" evidence="2">
    <location>
        <begin position="39"/>
        <end position="61"/>
    </location>
</feature>
<keyword evidence="2" id="KW-1133">Transmembrane helix</keyword>
<evidence type="ECO:0000313" key="3">
    <source>
        <dbReference type="Proteomes" id="UP000515135"/>
    </source>
</evidence>
<sequence>MTNGPVYTASVTSTTSSLVPDDFGDTEEVKDDSADTMTIAIVVVILILIIATGTGIGAFMCKTKRKYSVNAAVDKDDDEQKNPKSQPAKRDQEFQLSLFSEKTLTETRAPNNAHFS</sequence>
<dbReference type="KEGG" id="bbel:109464165"/>
<name>A0A6P4YI20_BRABE</name>
<accession>A0A6P4YI20</accession>
<keyword evidence="2" id="KW-0472">Membrane</keyword>
<feature type="compositionally biased region" description="Low complexity" evidence="1">
    <location>
        <begin position="8"/>
        <end position="17"/>
    </location>
</feature>
<dbReference type="GeneID" id="109464165"/>